<dbReference type="AlphaFoldDB" id="A0AAD2XYY4"/>
<comment type="caution">
    <text evidence="1">The sequence shown here is derived from an EMBL/GenBank/DDBJ whole genome shotgun (WGS) entry which is preliminary data.</text>
</comment>
<name>A0AAD2XYY4_CITFR</name>
<proteinExistence type="predicted"/>
<accession>A0AAD2XYY4</accession>
<organism evidence="1">
    <name type="scientific">Citrobacter freundii</name>
    <dbReference type="NCBI Taxonomy" id="546"/>
    <lineage>
        <taxon>Bacteria</taxon>
        <taxon>Pseudomonadati</taxon>
        <taxon>Pseudomonadota</taxon>
        <taxon>Gammaproteobacteria</taxon>
        <taxon>Enterobacterales</taxon>
        <taxon>Enterobacteriaceae</taxon>
        <taxon>Citrobacter</taxon>
        <taxon>Citrobacter freundii complex</taxon>
    </lineage>
</organism>
<gene>
    <name evidence="1" type="ORF">KY227_005359</name>
</gene>
<protein>
    <submittedName>
        <fullName evidence="1">Uncharacterized protein</fullName>
    </submittedName>
</protein>
<reference evidence="1" key="1">
    <citation type="submission" date="2021-07" db="EMBL/GenBank/DDBJ databases">
        <authorList>
            <consortium name="Clinical and Environmental Microbiology Branch: Whole genome sequencing antimicrobial resistance pathogens in the healthcare setting"/>
        </authorList>
    </citation>
    <scope>NUCLEOTIDE SEQUENCE</scope>
    <source>
        <strain evidence="1">2021DK-00049</strain>
    </source>
</reference>
<dbReference type="EMBL" id="ABBJDF010000052">
    <property type="protein sequence ID" value="EHT9942183.1"/>
    <property type="molecule type" value="Genomic_DNA"/>
</dbReference>
<sequence length="49" mass="5461">MLTLPALSRHFLCVHSLLSAFPVADTATTRLAGQDRRGFISKFFPDEPE</sequence>
<dbReference type="RefSeq" id="WP_158236436.1">
    <property type="nucleotide sequence ID" value="NZ_CP046504.1"/>
</dbReference>
<evidence type="ECO:0000313" key="1">
    <source>
        <dbReference type="EMBL" id="EHT9942183.1"/>
    </source>
</evidence>